<proteinExistence type="predicted"/>
<accession>A0A409VJZ0</accession>
<protein>
    <submittedName>
        <fullName evidence="1">Uncharacterized protein</fullName>
    </submittedName>
</protein>
<dbReference type="OrthoDB" id="2093409at2759"/>
<comment type="caution">
    <text evidence="1">The sequence shown here is derived from an EMBL/GenBank/DDBJ whole genome shotgun (WGS) entry which is preliminary data.</text>
</comment>
<dbReference type="PANTHER" id="PTHR38488:SF1">
    <property type="entry name" value="OXIDOREDUCTASE 9.5 KDA SUBUNIT, PUTATIVE (AFU_ORTHOLOGUE AFUA_5G08980)-RELATED"/>
    <property type="match status" value="1"/>
</dbReference>
<dbReference type="InterPro" id="IPR039961">
    <property type="entry name" value="Nuo9.5"/>
</dbReference>
<evidence type="ECO:0000313" key="2">
    <source>
        <dbReference type="Proteomes" id="UP000284842"/>
    </source>
</evidence>
<organism evidence="1 2">
    <name type="scientific">Panaeolus cyanescens</name>
    <dbReference type="NCBI Taxonomy" id="181874"/>
    <lineage>
        <taxon>Eukaryota</taxon>
        <taxon>Fungi</taxon>
        <taxon>Dikarya</taxon>
        <taxon>Basidiomycota</taxon>
        <taxon>Agaricomycotina</taxon>
        <taxon>Agaricomycetes</taxon>
        <taxon>Agaricomycetidae</taxon>
        <taxon>Agaricales</taxon>
        <taxon>Agaricineae</taxon>
        <taxon>Galeropsidaceae</taxon>
        <taxon>Panaeolus</taxon>
    </lineage>
</organism>
<dbReference type="STRING" id="181874.A0A409VJZ0"/>
<gene>
    <name evidence="1" type="ORF">CVT24_007125</name>
</gene>
<evidence type="ECO:0000313" key="1">
    <source>
        <dbReference type="EMBL" id="PPQ66560.1"/>
    </source>
</evidence>
<dbReference type="InParanoid" id="A0A409VJZ0"/>
<dbReference type="Proteomes" id="UP000284842">
    <property type="component" value="Unassembled WGS sequence"/>
</dbReference>
<dbReference type="AlphaFoldDB" id="A0A409VJZ0"/>
<dbReference type="EMBL" id="NHTK01006040">
    <property type="protein sequence ID" value="PPQ66560.1"/>
    <property type="molecule type" value="Genomic_DNA"/>
</dbReference>
<name>A0A409VJZ0_9AGAR</name>
<sequence length="40" mass="4623">MAVTVPPIRERFGWRPAEMVPATYPLPNRPRRPTTGYEDP</sequence>
<keyword evidence="2" id="KW-1185">Reference proteome</keyword>
<dbReference type="PANTHER" id="PTHR38488">
    <property type="entry name" value="OXIDOREDUCTASE 9.5 KDA SUBUNIT, PUTATIVE (AFU_ORTHOLOGUE AFUA_5G08980)-RELATED"/>
    <property type="match status" value="1"/>
</dbReference>
<reference evidence="1 2" key="1">
    <citation type="journal article" date="2018" name="Evol. Lett.">
        <title>Horizontal gene cluster transfer increased hallucinogenic mushroom diversity.</title>
        <authorList>
            <person name="Reynolds H.T."/>
            <person name="Vijayakumar V."/>
            <person name="Gluck-Thaler E."/>
            <person name="Korotkin H.B."/>
            <person name="Matheny P.B."/>
            <person name="Slot J.C."/>
        </authorList>
    </citation>
    <scope>NUCLEOTIDE SEQUENCE [LARGE SCALE GENOMIC DNA]</scope>
    <source>
        <strain evidence="1 2">2629</strain>
    </source>
</reference>